<comment type="caution">
    <text evidence="1">The sequence shown here is derived from an EMBL/GenBank/DDBJ whole genome shotgun (WGS) entry which is preliminary data.</text>
</comment>
<dbReference type="AlphaFoldDB" id="A0AAV4T3C7"/>
<evidence type="ECO:0000313" key="1">
    <source>
        <dbReference type="EMBL" id="GIY38358.1"/>
    </source>
</evidence>
<organism evidence="1 2">
    <name type="scientific">Caerostris extrusa</name>
    <name type="common">Bark spider</name>
    <name type="synonym">Caerostris bankana</name>
    <dbReference type="NCBI Taxonomy" id="172846"/>
    <lineage>
        <taxon>Eukaryota</taxon>
        <taxon>Metazoa</taxon>
        <taxon>Ecdysozoa</taxon>
        <taxon>Arthropoda</taxon>
        <taxon>Chelicerata</taxon>
        <taxon>Arachnida</taxon>
        <taxon>Araneae</taxon>
        <taxon>Araneomorphae</taxon>
        <taxon>Entelegynae</taxon>
        <taxon>Araneoidea</taxon>
        <taxon>Araneidae</taxon>
        <taxon>Caerostris</taxon>
    </lineage>
</organism>
<evidence type="ECO:0000313" key="2">
    <source>
        <dbReference type="Proteomes" id="UP001054945"/>
    </source>
</evidence>
<dbReference type="EMBL" id="BPLR01010294">
    <property type="protein sequence ID" value="GIY38358.1"/>
    <property type="molecule type" value="Genomic_DNA"/>
</dbReference>
<accession>A0AAV4T3C7</accession>
<sequence>MYFPRSVFTVHFRLLTGHNFSQEHLCRIGRANISDYVLCSSGTFMDFTHLAICPALSLNCSPDNFYNKTGFYWAARGLMADMASSQRRRKKVLFVMCSGTSSTNQPSSPADIYRKTTCDIP</sequence>
<dbReference type="Proteomes" id="UP001054945">
    <property type="component" value="Unassembled WGS sequence"/>
</dbReference>
<gene>
    <name evidence="1" type="ORF">CEXT_382481</name>
</gene>
<reference evidence="1 2" key="1">
    <citation type="submission" date="2021-06" db="EMBL/GenBank/DDBJ databases">
        <title>Caerostris extrusa draft genome.</title>
        <authorList>
            <person name="Kono N."/>
            <person name="Arakawa K."/>
        </authorList>
    </citation>
    <scope>NUCLEOTIDE SEQUENCE [LARGE SCALE GENOMIC DNA]</scope>
</reference>
<keyword evidence="2" id="KW-1185">Reference proteome</keyword>
<protein>
    <submittedName>
        <fullName evidence="1">Uncharacterized protein</fullName>
    </submittedName>
</protein>
<name>A0AAV4T3C7_CAEEX</name>
<proteinExistence type="predicted"/>